<keyword evidence="5 8" id="KW-1133">Transmembrane helix</keyword>
<dbReference type="OrthoDB" id="9810047at2"/>
<feature type="transmembrane region" description="Helical" evidence="8">
    <location>
        <begin position="81"/>
        <end position="99"/>
    </location>
</feature>
<name>A0A1G6HYL8_9FIRM</name>
<keyword evidence="2" id="KW-1003">Cell membrane</keyword>
<evidence type="ECO:0000256" key="3">
    <source>
        <dbReference type="ARBA" id="ARBA00022519"/>
    </source>
</evidence>
<keyword evidence="4 8" id="KW-0812">Transmembrane</keyword>
<keyword evidence="6 8" id="KW-0472">Membrane</keyword>
<organism evidence="10 11">
    <name type="scientific">Succiniclasticum ruminis</name>
    <dbReference type="NCBI Taxonomy" id="40841"/>
    <lineage>
        <taxon>Bacteria</taxon>
        <taxon>Bacillati</taxon>
        <taxon>Bacillota</taxon>
        <taxon>Negativicutes</taxon>
        <taxon>Acidaminococcales</taxon>
        <taxon>Acidaminococcaceae</taxon>
        <taxon>Succiniclasticum</taxon>
    </lineage>
</organism>
<dbReference type="EMBL" id="FMYW01000001">
    <property type="protein sequence ID" value="SDB99362.1"/>
    <property type="molecule type" value="Genomic_DNA"/>
</dbReference>
<evidence type="ECO:0000256" key="8">
    <source>
        <dbReference type="SAM" id="Phobius"/>
    </source>
</evidence>
<feature type="transmembrane region" description="Helical" evidence="8">
    <location>
        <begin position="30"/>
        <end position="47"/>
    </location>
</feature>
<evidence type="ECO:0000256" key="6">
    <source>
        <dbReference type="ARBA" id="ARBA00023136"/>
    </source>
</evidence>
<dbReference type="GO" id="GO:0015744">
    <property type="term" value="P:succinate transport"/>
    <property type="evidence" value="ECO:0007669"/>
    <property type="project" value="TreeGrafter"/>
</dbReference>
<dbReference type="InterPro" id="IPR050539">
    <property type="entry name" value="ThrE_Dicarb/AminoAcid_Exp"/>
</dbReference>
<dbReference type="PANTHER" id="PTHR34390">
    <property type="entry name" value="UPF0442 PROTEIN YJJB-RELATED"/>
    <property type="match status" value="1"/>
</dbReference>
<proteinExistence type="inferred from homology"/>
<accession>A0A1G6HYL8</accession>
<dbReference type="Proteomes" id="UP000198943">
    <property type="component" value="Unassembled WGS sequence"/>
</dbReference>
<reference evidence="11" key="1">
    <citation type="submission" date="2016-10" db="EMBL/GenBank/DDBJ databases">
        <authorList>
            <person name="Varghese N."/>
            <person name="Submissions S."/>
        </authorList>
    </citation>
    <scope>NUCLEOTIDE SEQUENCE [LARGE SCALE GENOMIC DNA]</scope>
    <source>
        <strain evidence="11">DSM 11005</strain>
    </source>
</reference>
<evidence type="ECO:0000256" key="1">
    <source>
        <dbReference type="ARBA" id="ARBA00004651"/>
    </source>
</evidence>
<comment type="subcellular location">
    <subcellularLocation>
        <location evidence="1">Cell membrane</location>
        <topology evidence="1">Multi-pass membrane protein</topology>
    </subcellularLocation>
</comment>
<feature type="transmembrane region" description="Helical" evidence="8">
    <location>
        <begin position="53"/>
        <end position="74"/>
    </location>
</feature>
<evidence type="ECO:0000259" key="9">
    <source>
        <dbReference type="Pfam" id="PF12821"/>
    </source>
</evidence>
<evidence type="ECO:0000256" key="4">
    <source>
        <dbReference type="ARBA" id="ARBA00022692"/>
    </source>
</evidence>
<dbReference type="PANTHER" id="PTHR34390:SF1">
    <property type="entry name" value="SUCCINATE TRANSPORTER SUBUNIT YJJB-RELATED"/>
    <property type="match status" value="1"/>
</dbReference>
<dbReference type="RefSeq" id="WP_093729094.1">
    <property type="nucleotide sequence ID" value="NZ_FMYW01000001.1"/>
</dbReference>
<keyword evidence="11" id="KW-1185">Reference proteome</keyword>
<dbReference type="Pfam" id="PF12821">
    <property type="entry name" value="ThrE_2"/>
    <property type="match status" value="1"/>
</dbReference>
<feature type="transmembrane region" description="Helical" evidence="8">
    <location>
        <begin position="6"/>
        <end position="23"/>
    </location>
</feature>
<dbReference type="GO" id="GO:0005886">
    <property type="term" value="C:plasma membrane"/>
    <property type="evidence" value="ECO:0007669"/>
    <property type="project" value="UniProtKB-SubCell"/>
</dbReference>
<feature type="transmembrane region" description="Helical" evidence="8">
    <location>
        <begin position="119"/>
        <end position="141"/>
    </location>
</feature>
<evidence type="ECO:0000313" key="10">
    <source>
        <dbReference type="EMBL" id="SDB99362.1"/>
    </source>
</evidence>
<evidence type="ECO:0000256" key="2">
    <source>
        <dbReference type="ARBA" id="ARBA00022475"/>
    </source>
</evidence>
<comment type="similarity">
    <text evidence="7">Belongs to the ThrE exporter (TC 2.A.79) family.</text>
</comment>
<sequence length="173" mass="19049">MMMHYLQAFVFAFFATVAFGVLFQGPKRILWRSGLIGGLGWLAFIGMKELFSVHSFSANFLATVLIALFSEIFARIWKEPVTVFEIPAIIPLVPGLGMYKGMNYILQDYVSYGSEVLLGAAVDSCAIALGIMMVSGIFRALKTGSDMALQRQQDLLGTAVSKDLYVSDPDEEE</sequence>
<feature type="domain" description="Threonine/Serine exporter ThrE" evidence="9">
    <location>
        <begin position="9"/>
        <end position="135"/>
    </location>
</feature>
<evidence type="ECO:0000256" key="5">
    <source>
        <dbReference type="ARBA" id="ARBA00022989"/>
    </source>
</evidence>
<keyword evidence="3" id="KW-0997">Cell inner membrane</keyword>
<evidence type="ECO:0000256" key="7">
    <source>
        <dbReference type="ARBA" id="ARBA00034125"/>
    </source>
</evidence>
<dbReference type="InterPro" id="IPR024528">
    <property type="entry name" value="ThrE_2"/>
</dbReference>
<gene>
    <name evidence="10" type="ORF">SAMN04487864_101338</name>
</gene>
<evidence type="ECO:0000313" key="11">
    <source>
        <dbReference type="Proteomes" id="UP000198943"/>
    </source>
</evidence>
<dbReference type="AlphaFoldDB" id="A0A1G6HYL8"/>
<protein>
    <submittedName>
        <fullName evidence="10">Uncharacterized membrane protein YjjB, DUF3815 family</fullName>
    </submittedName>
</protein>